<dbReference type="PANTHER" id="PTHR46173:SF1">
    <property type="entry name" value="CCA TRNA NUCLEOTIDYLTRANSFERASE 1, MITOCHONDRIAL"/>
    <property type="match status" value="1"/>
</dbReference>
<dbReference type="GO" id="GO:0008033">
    <property type="term" value="P:tRNA processing"/>
    <property type="evidence" value="ECO:0007669"/>
    <property type="project" value="UniProtKB-KW"/>
</dbReference>
<evidence type="ECO:0000313" key="13">
    <source>
        <dbReference type="EMBL" id="KXB59370.1"/>
    </source>
</evidence>
<dbReference type="Gene3D" id="1.10.3090.10">
    <property type="entry name" value="cca-adding enzyme, domain 2"/>
    <property type="match status" value="1"/>
</dbReference>
<sequence length="386" mass="45105">MVRNNFNNKFKGAIDILKRFNQNGYEAYFVGGCVRDYLLGEDFSDIDITTNALPDEVKKVFRKSIDTGIQHGTVTILVNGDSYEVTTFRTEEDYANHRSPEKVEFVSNLREDLDRRDFTINAMALDYKGKLFDYHNGDNDLSSKIIRTVNNPNERFYEDALRMLRAFRFSSKLGFEIENNTLDAIKKNAELIKFVSIERIVNEFKKLLAGKGNLKSLELLIDSKLNSYIPFFEEVNEIQDLSSYSFCQSLYILSIINDISFEKLKFLKLSNKEIKLVKQFDLINQEFKNNTQIELILYKYNREDIKFICEYFGYDKEKNIDERILTINSFNDIDITSQEIISTINKNPGPWIKSITLELEKEILLGRLNNNKKDILDFLSKLRDNI</sequence>
<organism evidence="13 14">
    <name type="scientific">Gemella haemolysans</name>
    <dbReference type="NCBI Taxonomy" id="1379"/>
    <lineage>
        <taxon>Bacteria</taxon>
        <taxon>Bacillati</taxon>
        <taxon>Bacillota</taxon>
        <taxon>Bacilli</taxon>
        <taxon>Bacillales</taxon>
        <taxon>Gemellaceae</taxon>
        <taxon>Gemella</taxon>
    </lineage>
</organism>
<proteinExistence type="inferred from homology"/>
<dbReference type="InterPro" id="IPR043519">
    <property type="entry name" value="NT_sf"/>
</dbReference>
<dbReference type="PANTHER" id="PTHR46173">
    <property type="entry name" value="CCA TRNA NUCLEOTIDYLTRANSFERASE 1, MITOCHONDRIAL"/>
    <property type="match status" value="1"/>
</dbReference>
<dbReference type="EMBL" id="LSDC01000076">
    <property type="protein sequence ID" value="KXB59370.1"/>
    <property type="molecule type" value="Genomic_DNA"/>
</dbReference>
<dbReference type="SUPFAM" id="SSF81891">
    <property type="entry name" value="Poly A polymerase C-terminal region-like"/>
    <property type="match status" value="1"/>
</dbReference>
<reference evidence="14" key="1">
    <citation type="submission" date="2016-01" db="EMBL/GenBank/DDBJ databases">
        <authorList>
            <person name="Mitreva M."/>
            <person name="Pepin K.H."/>
            <person name="Mihindukulasuriya K.A."/>
            <person name="Fulton R."/>
            <person name="Fronick C."/>
            <person name="O'Laughlin M."/>
            <person name="Miner T."/>
            <person name="Herter B."/>
            <person name="Rosa B.A."/>
            <person name="Cordes M."/>
            <person name="Tomlinson C."/>
            <person name="Wollam A."/>
            <person name="Palsikar V.B."/>
            <person name="Mardis E.R."/>
            <person name="Wilson R.K."/>
        </authorList>
    </citation>
    <scope>NUCLEOTIDE SEQUENCE [LARGE SCALE GENOMIC DNA]</scope>
    <source>
        <strain evidence="14">DNF01167</strain>
    </source>
</reference>
<dbReference type="InterPro" id="IPR002646">
    <property type="entry name" value="PolA_pol_head_dom"/>
</dbReference>
<dbReference type="GO" id="GO:0016779">
    <property type="term" value="F:nucleotidyltransferase activity"/>
    <property type="evidence" value="ECO:0007669"/>
    <property type="project" value="UniProtKB-KW"/>
</dbReference>
<dbReference type="NCBIfam" id="NF009814">
    <property type="entry name" value="PRK13299.1"/>
    <property type="match status" value="1"/>
</dbReference>
<comment type="caution">
    <text evidence="13">The sequence shown here is derived from an EMBL/GenBank/DDBJ whole genome shotgun (WGS) entry which is preliminary data.</text>
</comment>
<evidence type="ECO:0000256" key="4">
    <source>
        <dbReference type="ARBA" id="ARBA00022695"/>
    </source>
</evidence>
<evidence type="ECO:0000256" key="8">
    <source>
        <dbReference type="ARBA" id="ARBA00022884"/>
    </source>
</evidence>
<dbReference type="InterPro" id="IPR050264">
    <property type="entry name" value="Bact_CCA-adding_enz_type3_sf"/>
</dbReference>
<name>A0A133ZVB0_9BACL</name>
<feature type="domain" description="tRNA nucleotidyltransferase/poly(A) polymerase RNA and SrmB- binding" evidence="11">
    <location>
        <begin position="174"/>
        <end position="232"/>
    </location>
</feature>
<dbReference type="STRING" id="1379.HMPREF3186_01188"/>
<evidence type="ECO:0000259" key="10">
    <source>
        <dbReference type="Pfam" id="PF01743"/>
    </source>
</evidence>
<dbReference type="GO" id="GO:0046872">
    <property type="term" value="F:metal ion binding"/>
    <property type="evidence" value="ECO:0007669"/>
    <property type="project" value="UniProtKB-KW"/>
</dbReference>
<evidence type="ECO:0000259" key="11">
    <source>
        <dbReference type="Pfam" id="PF12627"/>
    </source>
</evidence>
<accession>A0A133ZVB0</accession>
<evidence type="ECO:0000313" key="14">
    <source>
        <dbReference type="Proteomes" id="UP000070355"/>
    </source>
</evidence>
<evidence type="ECO:0000256" key="3">
    <source>
        <dbReference type="ARBA" id="ARBA00022694"/>
    </source>
</evidence>
<comment type="similarity">
    <text evidence="9">Belongs to the tRNA nucleotidyltransferase/poly(A) polymerase family.</text>
</comment>
<dbReference type="GO" id="GO:0000049">
    <property type="term" value="F:tRNA binding"/>
    <property type="evidence" value="ECO:0007669"/>
    <property type="project" value="TreeGrafter"/>
</dbReference>
<dbReference type="PATRIC" id="fig|1379.3.peg.1168"/>
<feature type="domain" description="CCA-adding enzyme C-terminal" evidence="12">
    <location>
        <begin position="260"/>
        <end position="379"/>
    </location>
</feature>
<comment type="cofactor">
    <cofactor evidence="1">
        <name>Mg(2+)</name>
        <dbReference type="ChEBI" id="CHEBI:18420"/>
    </cofactor>
</comment>
<dbReference type="GO" id="GO:0000166">
    <property type="term" value="F:nucleotide binding"/>
    <property type="evidence" value="ECO:0007669"/>
    <property type="project" value="UniProtKB-KW"/>
</dbReference>
<dbReference type="InterPro" id="IPR032828">
    <property type="entry name" value="PolyA_RNA-bd"/>
</dbReference>
<dbReference type="Pfam" id="PF01743">
    <property type="entry name" value="PolyA_pol"/>
    <property type="match status" value="1"/>
</dbReference>
<evidence type="ECO:0000256" key="6">
    <source>
        <dbReference type="ARBA" id="ARBA00022741"/>
    </source>
</evidence>
<dbReference type="CDD" id="cd05398">
    <property type="entry name" value="NT_ClassII-CCAase"/>
    <property type="match status" value="1"/>
</dbReference>
<dbReference type="SUPFAM" id="SSF81301">
    <property type="entry name" value="Nucleotidyltransferase"/>
    <property type="match status" value="1"/>
</dbReference>
<dbReference type="OrthoDB" id="9805698at2"/>
<keyword evidence="2 9" id="KW-0808">Transferase</keyword>
<keyword evidence="6" id="KW-0547">Nucleotide-binding</keyword>
<evidence type="ECO:0000256" key="9">
    <source>
        <dbReference type="RuleBase" id="RU003953"/>
    </source>
</evidence>
<dbReference type="InterPro" id="IPR032810">
    <property type="entry name" value="CCA-adding_enz_C"/>
</dbReference>
<dbReference type="AlphaFoldDB" id="A0A133ZVB0"/>
<protein>
    <submittedName>
        <fullName evidence="13">tRNA nucleotidyltransferase/poly(A) polymerase family protein</fullName>
    </submittedName>
</protein>
<dbReference type="Proteomes" id="UP000070355">
    <property type="component" value="Unassembled WGS sequence"/>
</dbReference>
<evidence type="ECO:0000256" key="1">
    <source>
        <dbReference type="ARBA" id="ARBA00001946"/>
    </source>
</evidence>
<dbReference type="Pfam" id="PF13735">
    <property type="entry name" value="tRNA_NucTran2_2"/>
    <property type="match status" value="1"/>
</dbReference>
<dbReference type="Pfam" id="PF12627">
    <property type="entry name" value="PolyA_pol_RNAbd"/>
    <property type="match status" value="1"/>
</dbReference>
<keyword evidence="3" id="KW-0819">tRNA processing</keyword>
<evidence type="ECO:0000256" key="5">
    <source>
        <dbReference type="ARBA" id="ARBA00022723"/>
    </source>
</evidence>
<keyword evidence="8 9" id="KW-0694">RNA-binding</keyword>
<keyword evidence="4" id="KW-0548">Nucleotidyltransferase</keyword>
<evidence type="ECO:0000259" key="12">
    <source>
        <dbReference type="Pfam" id="PF13735"/>
    </source>
</evidence>
<evidence type="ECO:0000256" key="7">
    <source>
        <dbReference type="ARBA" id="ARBA00022842"/>
    </source>
</evidence>
<feature type="domain" description="Poly A polymerase head" evidence="10">
    <location>
        <begin position="27"/>
        <end position="147"/>
    </location>
</feature>
<dbReference type="Gene3D" id="1.10.246.80">
    <property type="match status" value="1"/>
</dbReference>
<keyword evidence="5" id="KW-0479">Metal-binding</keyword>
<dbReference type="RefSeq" id="WP_060914317.1">
    <property type="nucleotide sequence ID" value="NZ_JAGZGJ010000004.1"/>
</dbReference>
<evidence type="ECO:0000256" key="2">
    <source>
        <dbReference type="ARBA" id="ARBA00022679"/>
    </source>
</evidence>
<dbReference type="Gene3D" id="3.30.460.10">
    <property type="entry name" value="Beta Polymerase, domain 2"/>
    <property type="match status" value="1"/>
</dbReference>
<gene>
    <name evidence="13" type="ORF">HMPREF3186_01188</name>
</gene>
<keyword evidence="7" id="KW-0460">Magnesium</keyword>